<dbReference type="RefSeq" id="WP_345499422.1">
    <property type="nucleotide sequence ID" value="NZ_BAABJM010000008.1"/>
</dbReference>
<proteinExistence type="predicted"/>
<gene>
    <name evidence="1" type="ORF">GCM10023318_57520</name>
</gene>
<dbReference type="InterPro" id="IPR023393">
    <property type="entry name" value="START-like_dom_sf"/>
</dbReference>
<dbReference type="Proteomes" id="UP001500603">
    <property type="component" value="Unassembled WGS sequence"/>
</dbReference>
<evidence type="ECO:0000313" key="1">
    <source>
        <dbReference type="EMBL" id="GAA5067810.1"/>
    </source>
</evidence>
<evidence type="ECO:0000313" key="2">
    <source>
        <dbReference type="Proteomes" id="UP001500603"/>
    </source>
</evidence>
<organism evidence="1 2">
    <name type="scientific">Nocardia callitridis</name>
    <dbReference type="NCBI Taxonomy" id="648753"/>
    <lineage>
        <taxon>Bacteria</taxon>
        <taxon>Bacillati</taxon>
        <taxon>Actinomycetota</taxon>
        <taxon>Actinomycetes</taxon>
        <taxon>Mycobacteriales</taxon>
        <taxon>Nocardiaceae</taxon>
        <taxon>Nocardia</taxon>
    </lineage>
</organism>
<name>A0ABP9L1M2_9NOCA</name>
<reference evidence="2" key="1">
    <citation type="journal article" date="2019" name="Int. J. Syst. Evol. Microbiol.">
        <title>The Global Catalogue of Microorganisms (GCM) 10K type strain sequencing project: providing services to taxonomists for standard genome sequencing and annotation.</title>
        <authorList>
            <consortium name="The Broad Institute Genomics Platform"/>
            <consortium name="The Broad Institute Genome Sequencing Center for Infectious Disease"/>
            <person name="Wu L."/>
            <person name="Ma J."/>
        </authorList>
    </citation>
    <scope>NUCLEOTIDE SEQUENCE [LARGE SCALE GENOMIC DNA]</scope>
    <source>
        <strain evidence="2">JCM 18298</strain>
    </source>
</reference>
<dbReference type="Gene3D" id="3.30.530.20">
    <property type="match status" value="1"/>
</dbReference>
<dbReference type="EMBL" id="BAABJM010000008">
    <property type="protein sequence ID" value="GAA5067810.1"/>
    <property type="molecule type" value="Genomic_DNA"/>
</dbReference>
<sequence length="138" mass="14940">MTQPVRNVSVNIECPYDTVAEFLSEPRNFPAWATGLAEGLEPGASDPHAEPDEWVAAAPEGRAFVRFTAPNDLGVADHQVRFPDGSVVAVPLRAIPNGAGTTVILTLLRRPGVDDEEFETDAGWVRRDLDTLKSMLEG</sequence>
<accession>A0ABP9L1M2</accession>
<keyword evidence="2" id="KW-1185">Reference proteome</keyword>
<comment type="caution">
    <text evidence="1">The sequence shown here is derived from an EMBL/GenBank/DDBJ whole genome shotgun (WGS) entry which is preliminary data.</text>
</comment>
<protein>
    <submittedName>
        <fullName evidence="1">Polyketide cyclase</fullName>
    </submittedName>
</protein>
<dbReference type="SUPFAM" id="SSF55961">
    <property type="entry name" value="Bet v1-like"/>
    <property type="match status" value="1"/>
</dbReference>